<dbReference type="HOGENOM" id="CLU_085068_0_0_6"/>
<dbReference type="EMBL" id="AP008232">
    <property type="protein sequence ID" value="BAE74661.1"/>
    <property type="molecule type" value="Genomic_DNA"/>
</dbReference>
<protein>
    <submittedName>
        <fullName evidence="1">Uncharacterized protein</fullName>
    </submittedName>
</protein>
<evidence type="ECO:0000313" key="1">
    <source>
        <dbReference type="EMBL" id="BAE74661.1"/>
    </source>
</evidence>
<dbReference type="Proteomes" id="UP000001932">
    <property type="component" value="Chromosome"/>
</dbReference>
<sequence>MRINDIRCGNAPPDAIWHLFQGYAPAWPFSWLEFTEGANMLSAICANSSITPTIRPLPSRTTLNPLAGSIASVRNRAVGFDSKPSYWSSVKRTLVSLLRKVVRVCQAIPEALATLASCWGRTKNSPSKPDMARTRLMTKKLQTAGILRIGWAEVNHDNPERLCDQIARRNFNRTVLTAELEGQSFNACTRMLAHLEGGIQHLRGVLDFAAEQVGQTEDDPVKISTAYKYPTFVEDIIIALHERLGRYDVLVDSGDYIYRYSEIIYKYINALSSVGIGADLLKANA</sequence>
<dbReference type="STRING" id="343509.SG1386"/>
<gene>
    <name evidence="1" type="ordered locus">SG1386</name>
</gene>
<dbReference type="eggNOG" id="ENOG502ZEPX">
    <property type="taxonomic scope" value="Bacteria"/>
</dbReference>
<evidence type="ECO:0000313" key="2">
    <source>
        <dbReference type="Proteomes" id="UP000001932"/>
    </source>
</evidence>
<dbReference type="AlphaFoldDB" id="Q2NT64"/>
<accession>Q2NT64</accession>
<proteinExistence type="predicted"/>
<organism evidence="1 2">
    <name type="scientific">Sodalis glossinidius (strain morsitans)</name>
    <dbReference type="NCBI Taxonomy" id="343509"/>
    <lineage>
        <taxon>Bacteria</taxon>
        <taxon>Pseudomonadati</taxon>
        <taxon>Pseudomonadota</taxon>
        <taxon>Gammaproteobacteria</taxon>
        <taxon>Enterobacterales</taxon>
        <taxon>Bruguierivoracaceae</taxon>
        <taxon>Sodalis</taxon>
    </lineage>
</organism>
<dbReference type="KEGG" id="sgl:SG1386"/>
<keyword evidence="2" id="KW-1185">Reference proteome</keyword>
<reference evidence="1 2" key="1">
    <citation type="journal article" date="2006" name="Genome Res.">
        <title>Massive genome erosion and functional adaptations provide insights into the symbiotic lifestyle of Sodalis glossinidius in the tsetse host.</title>
        <authorList>
            <person name="Toh H."/>
            <person name="Weiss B.L."/>
            <person name="Perkin S.A.H."/>
            <person name="Yamashita A."/>
            <person name="Oshima K."/>
            <person name="Hattori M."/>
            <person name="Aksoy S."/>
        </authorList>
    </citation>
    <scope>NUCLEOTIDE SEQUENCE [LARGE SCALE GENOMIC DNA]</scope>
    <source>
        <strain evidence="2">morsitans</strain>
    </source>
</reference>
<name>Q2NT64_SODGM</name>